<name>A0ABU7UAM0_LELAM</name>
<dbReference type="RefSeq" id="WP_331389318.1">
    <property type="nucleotide sequence ID" value="NZ_JAZKLB010000001.1"/>
</dbReference>
<evidence type="ECO:0000313" key="1">
    <source>
        <dbReference type="EMBL" id="MEE9683463.1"/>
    </source>
</evidence>
<protein>
    <submittedName>
        <fullName evidence="1">Uncharacterized protein</fullName>
    </submittedName>
</protein>
<proteinExistence type="predicted"/>
<accession>A0ABU7UAM0</accession>
<evidence type="ECO:0000313" key="2">
    <source>
        <dbReference type="Proteomes" id="UP001335910"/>
    </source>
</evidence>
<dbReference type="EMBL" id="JAZKLI010000001">
    <property type="protein sequence ID" value="MEE9683463.1"/>
    <property type="molecule type" value="Genomic_DNA"/>
</dbReference>
<keyword evidence="2" id="KW-1185">Reference proteome</keyword>
<dbReference type="Proteomes" id="UP001335910">
    <property type="component" value="Unassembled WGS sequence"/>
</dbReference>
<sequence length="202" mass="23190">MNDEVFLRIKKAENNLQTFIVDPKGIDKNFLLASVLDDINDINIEPSLFSGSDYKRFRFSLLMLHLNVLQEFDKYYIQNYNPGKKYFLHLMPPSGAVEGPYFGPIDPTEIKDEKVRETYEKDLAENAKLGEEIALQGELLALKMKLSMYNNNLGVISDAVNFIKLNYNNSVVEQAEVEQTINSLFHGSERGKKILKSLYKIK</sequence>
<organism evidence="1 2">
    <name type="scientific">Lelliottia amnigena</name>
    <name type="common">Enterobacter amnigenus</name>
    <dbReference type="NCBI Taxonomy" id="61646"/>
    <lineage>
        <taxon>Bacteria</taxon>
        <taxon>Pseudomonadati</taxon>
        <taxon>Pseudomonadota</taxon>
        <taxon>Gammaproteobacteria</taxon>
        <taxon>Enterobacterales</taxon>
        <taxon>Enterobacteriaceae</taxon>
        <taxon>Lelliottia</taxon>
    </lineage>
</organism>
<comment type="caution">
    <text evidence="1">The sequence shown here is derived from an EMBL/GenBank/DDBJ whole genome shotgun (WGS) entry which is preliminary data.</text>
</comment>
<gene>
    <name evidence="1" type="ORF">V4839_08170</name>
</gene>
<reference evidence="1 2" key="1">
    <citation type="submission" date="2023-10" db="EMBL/GenBank/DDBJ databases">
        <title>Wastewater isolates of ESBL- and carbapenemase-producing Gram-negative bacteria from New Zealand.</title>
        <authorList>
            <person name="Straub C."/>
            <person name="Weaver L."/>
            <person name="Cornelius A."/>
            <person name="Mcgill E."/>
            <person name="Dyet K."/>
            <person name="White L."/>
            <person name="Pattis I."/>
        </authorList>
    </citation>
    <scope>NUCLEOTIDE SEQUENCE [LARGE SCALE GENOMIC DNA]</scope>
    <source>
        <strain evidence="1 2">ESBL35</strain>
    </source>
</reference>